<keyword evidence="3" id="KW-1185">Reference proteome</keyword>
<organism evidence="2 3">
    <name type="scientific">Paramecium primaurelia</name>
    <dbReference type="NCBI Taxonomy" id="5886"/>
    <lineage>
        <taxon>Eukaryota</taxon>
        <taxon>Sar</taxon>
        <taxon>Alveolata</taxon>
        <taxon>Ciliophora</taxon>
        <taxon>Intramacronucleata</taxon>
        <taxon>Oligohymenophorea</taxon>
        <taxon>Peniculida</taxon>
        <taxon>Parameciidae</taxon>
        <taxon>Paramecium</taxon>
    </lineage>
</organism>
<dbReference type="Proteomes" id="UP000688137">
    <property type="component" value="Unassembled WGS sequence"/>
</dbReference>
<dbReference type="EMBL" id="CAJJDM010000057">
    <property type="protein sequence ID" value="CAD8076301.1"/>
    <property type="molecule type" value="Genomic_DNA"/>
</dbReference>
<comment type="caution">
    <text evidence="2">The sequence shown here is derived from an EMBL/GenBank/DDBJ whole genome shotgun (WGS) entry which is preliminary data.</text>
</comment>
<sequence>MGICAASKQKKTANDGELQLVVAQVRLSQDCETILKKRASQSSHLNPFKNPILSRRLKEIPTSPQPITQIE</sequence>
<evidence type="ECO:0000313" key="3">
    <source>
        <dbReference type="Proteomes" id="UP000688137"/>
    </source>
</evidence>
<proteinExistence type="predicted"/>
<name>A0A8S1MDE1_PARPR</name>
<accession>A0A8S1MDE1</accession>
<dbReference type="AlphaFoldDB" id="A0A8S1MDE1"/>
<reference evidence="2" key="1">
    <citation type="submission" date="2021-01" db="EMBL/GenBank/DDBJ databases">
        <authorList>
            <consortium name="Genoscope - CEA"/>
            <person name="William W."/>
        </authorList>
    </citation>
    <scope>NUCLEOTIDE SEQUENCE</scope>
</reference>
<feature type="region of interest" description="Disordered" evidence="1">
    <location>
        <begin position="40"/>
        <end position="71"/>
    </location>
</feature>
<evidence type="ECO:0000256" key="1">
    <source>
        <dbReference type="SAM" id="MobiDB-lite"/>
    </source>
</evidence>
<evidence type="ECO:0000313" key="2">
    <source>
        <dbReference type="EMBL" id="CAD8076301.1"/>
    </source>
</evidence>
<protein>
    <submittedName>
        <fullName evidence="2">Uncharacterized protein</fullName>
    </submittedName>
</protein>
<gene>
    <name evidence="2" type="ORF">PPRIM_AZ9-3.1.T0560037</name>
</gene>